<evidence type="ECO:0000256" key="4">
    <source>
        <dbReference type="ARBA" id="ARBA00022759"/>
    </source>
</evidence>
<keyword evidence="1" id="KW-0808">Transferase</keyword>
<dbReference type="Gene3D" id="3.30.420.10">
    <property type="entry name" value="Ribonuclease H-like superfamily/Ribonuclease H"/>
    <property type="match status" value="1"/>
</dbReference>
<evidence type="ECO:0000256" key="6">
    <source>
        <dbReference type="ARBA" id="ARBA00022918"/>
    </source>
</evidence>
<feature type="domain" description="Integrase catalytic" evidence="7">
    <location>
        <begin position="438"/>
        <end position="524"/>
    </location>
</feature>
<keyword evidence="6" id="KW-0695">RNA-directed DNA polymerase</keyword>
<dbReference type="SUPFAM" id="SSF53098">
    <property type="entry name" value="Ribonuclease H-like"/>
    <property type="match status" value="1"/>
</dbReference>
<dbReference type="GO" id="GO:0015074">
    <property type="term" value="P:DNA integration"/>
    <property type="evidence" value="ECO:0007669"/>
    <property type="project" value="InterPro"/>
</dbReference>
<dbReference type="InterPro" id="IPR001584">
    <property type="entry name" value="Integrase_cat-core"/>
</dbReference>
<dbReference type="GO" id="GO:0003964">
    <property type="term" value="F:RNA-directed DNA polymerase activity"/>
    <property type="evidence" value="ECO:0007669"/>
    <property type="project" value="UniProtKB-KW"/>
</dbReference>
<keyword evidence="3" id="KW-0540">Nuclease</keyword>
<dbReference type="GO" id="GO:0003676">
    <property type="term" value="F:nucleic acid binding"/>
    <property type="evidence" value="ECO:0007669"/>
    <property type="project" value="InterPro"/>
</dbReference>
<protein>
    <recommendedName>
        <fullName evidence="7">Integrase catalytic domain-containing protein</fullName>
    </recommendedName>
</protein>
<proteinExistence type="predicted"/>
<keyword evidence="5" id="KW-0378">Hydrolase</keyword>
<dbReference type="Proteomes" id="UP001172457">
    <property type="component" value="Chromosome 3"/>
</dbReference>
<evidence type="ECO:0000256" key="3">
    <source>
        <dbReference type="ARBA" id="ARBA00022722"/>
    </source>
</evidence>
<comment type="caution">
    <text evidence="8">The sequence shown here is derived from an EMBL/GenBank/DDBJ whole genome shotgun (WGS) entry which is preliminary data.</text>
</comment>
<dbReference type="AlphaFoldDB" id="A0AA38WLB9"/>
<dbReference type="Pfam" id="PF17921">
    <property type="entry name" value="Integrase_H2C2"/>
    <property type="match status" value="1"/>
</dbReference>
<reference evidence="8" key="1">
    <citation type="submission" date="2023-03" db="EMBL/GenBank/DDBJ databases">
        <title>Chromosome-scale reference genome and RAD-based genetic map of yellow starthistle (Centaurea solstitialis) reveal putative structural variation and QTLs associated with invader traits.</title>
        <authorList>
            <person name="Reatini B."/>
            <person name="Cang F.A."/>
            <person name="Jiang Q."/>
            <person name="Mckibben M.T.W."/>
            <person name="Barker M.S."/>
            <person name="Rieseberg L.H."/>
            <person name="Dlugosch K.M."/>
        </authorList>
    </citation>
    <scope>NUCLEOTIDE SEQUENCE</scope>
    <source>
        <strain evidence="8">CAN-66</strain>
        <tissue evidence="8">Leaf</tissue>
    </source>
</reference>
<evidence type="ECO:0000256" key="2">
    <source>
        <dbReference type="ARBA" id="ARBA00022695"/>
    </source>
</evidence>
<dbReference type="InterPro" id="IPR041373">
    <property type="entry name" value="RT_RNaseH"/>
</dbReference>
<dbReference type="EMBL" id="JARYMX010000003">
    <property type="protein sequence ID" value="KAJ9556625.1"/>
    <property type="molecule type" value="Genomic_DNA"/>
</dbReference>
<keyword evidence="2" id="KW-0548">Nucleotidyltransferase</keyword>
<organism evidence="8 9">
    <name type="scientific">Centaurea solstitialis</name>
    <name type="common">yellow star-thistle</name>
    <dbReference type="NCBI Taxonomy" id="347529"/>
    <lineage>
        <taxon>Eukaryota</taxon>
        <taxon>Viridiplantae</taxon>
        <taxon>Streptophyta</taxon>
        <taxon>Embryophyta</taxon>
        <taxon>Tracheophyta</taxon>
        <taxon>Spermatophyta</taxon>
        <taxon>Magnoliopsida</taxon>
        <taxon>eudicotyledons</taxon>
        <taxon>Gunneridae</taxon>
        <taxon>Pentapetalae</taxon>
        <taxon>asterids</taxon>
        <taxon>campanulids</taxon>
        <taxon>Asterales</taxon>
        <taxon>Asteraceae</taxon>
        <taxon>Carduoideae</taxon>
        <taxon>Cardueae</taxon>
        <taxon>Centaureinae</taxon>
        <taxon>Centaurea</taxon>
    </lineage>
</organism>
<keyword evidence="4" id="KW-0255">Endonuclease</keyword>
<gene>
    <name evidence="8" type="ORF">OSB04_011239</name>
</gene>
<dbReference type="InterPro" id="IPR041588">
    <property type="entry name" value="Integrase_H2C2"/>
</dbReference>
<dbReference type="InterPro" id="IPR043502">
    <property type="entry name" value="DNA/RNA_pol_sf"/>
</dbReference>
<evidence type="ECO:0000256" key="5">
    <source>
        <dbReference type="ARBA" id="ARBA00022801"/>
    </source>
</evidence>
<dbReference type="Pfam" id="PF17917">
    <property type="entry name" value="RT_RNaseH"/>
    <property type="match status" value="1"/>
</dbReference>
<name>A0AA38WLB9_9ASTR</name>
<dbReference type="InterPro" id="IPR050951">
    <property type="entry name" value="Retrovirus_Pol_polyprotein"/>
</dbReference>
<evidence type="ECO:0000256" key="1">
    <source>
        <dbReference type="ARBA" id="ARBA00022679"/>
    </source>
</evidence>
<dbReference type="SUPFAM" id="SSF56672">
    <property type="entry name" value="DNA/RNA polymerases"/>
    <property type="match status" value="1"/>
</dbReference>
<dbReference type="PANTHER" id="PTHR37984:SF5">
    <property type="entry name" value="PROTEIN NYNRIN-LIKE"/>
    <property type="match status" value="1"/>
</dbReference>
<accession>A0AA38WLB9</accession>
<dbReference type="InterPro" id="IPR012337">
    <property type="entry name" value="RNaseH-like_sf"/>
</dbReference>
<dbReference type="InterPro" id="IPR043128">
    <property type="entry name" value="Rev_trsase/Diguanyl_cyclase"/>
</dbReference>
<dbReference type="CDD" id="cd09274">
    <property type="entry name" value="RNase_HI_RT_Ty3"/>
    <property type="match status" value="1"/>
</dbReference>
<keyword evidence="9" id="KW-1185">Reference proteome</keyword>
<dbReference type="PANTHER" id="PTHR37984">
    <property type="entry name" value="PROTEIN CBG26694"/>
    <property type="match status" value="1"/>
</dbReference>
<dbReference type="GO" id="GO:0016787">
    <property type="term" value="F:hydrolase activity"/>
    <property type="evidence" value="ECO:0007669"/>
    <property type="project" value="UniProtKB-KW"/>
</dbReference>
<dbReference type="Gene3D" id="1.10.340.70">
    <property type="match status" value="1"/>
</dbReference>
<evidence type="ECO:0000313" key="9">
    <source>
        <dbReference type="Proteomes" id="UP001172457"/>
    </source>
</evidence>
<evidence type="ECO:0000313" key="8">
    <source>
        <dbReference type="EMBL" id="KAJ9556625.1"/>
    </source>
</evidence>
<dbReference type="InterPro" id="IPR036397">
    <property type="entry name" value="RNaseH_sf"/>
</dbReference>
<dbReference type="PROSITE" id="PS50994">
    <property type="entry name" value="INTEGRASE"/>
    <property type="match status" value="1"/>
</dbReference>
<evidence type="ECO:0000259" key="7">
    <source>
        <dbReference type="PROSITE" id="PS50994"/>
    </source>
</evidence>
<dbReference type="Gene3D" id="3.30.70.270">
    <property type="match status" value="1"/>
</dbReference>
<sequence>MPFGLTNAPAVFRDLTNRVFKDYLGDFVILYAKLSKCEFWFDQVSFLEHVISVEGVKVDPAKIEAVTKWPRPTNVSEVHGFLGLAGYYRRFVEGFSKISLSLTQLLRKGVKFNWVTTPILVFLNCTDAFQIYSDASKKGLGCVLMQNRRVIAYASRQLKPYEVNYPTHDLELAVVIFALKIWRHYLYRETREVFTGHKSLKYIFTQKELNMRQRRWIELLKDYDVRIQYHPGKANVVADPLSYKVVEQVFSLIISSELASEIKRFELEIYPSSQTGILASLTVEPTLISRIKEAQQDDSEWWANFQQAQETPNSEFRIDDDHFRDRLYVLNNSELRNQILTEAHNSVFSVHPGTTKMYLDLKTHFWWIGIKRDIANFLSRCLTCQQIKIKHQRPGGLLQSLNIPIWKWEHMTMDFVVGLPRTTLKHDAIWLTKVFQHAIFRLHGTPISITFDQDPCFTSRFWEGLHKAWGTHLNFSTTFHLQTDGQSERTIQTLEDMLRPCTLEWHGNWDNYLYLIKFFYNNSW</sequence>
<dbReference type="GO" id="GO:0004519">
    <property type="term" value="F:endonuclease activity"/>
    <property type="evidence" value="ECO:0007669"/>
    <property type="project" value="UniProtKB-KW"/>
</dbReference>